<proteinExistence type="predicted"/>
<sequence>MSETPSCYGGMVTAPHHLAAQAGRDVLARGGTAVEATVAMAAALAVVYPHMTGLGGDGFWLISRPGEAPRAIDASGTAVSAATPALYKGMDVIPPRGVLAANTVAGTVGGWDMALRISAQWRAPLPLADLLGPAIRHAREGFPVTRSQEELTRTHLAALAAVPGFAQTFLPAGQVPRQGQRMTLPRLADTLEALARDGLDSFYRGPLAARIVADMETVGGLVAQGDLEAWHPTEVTPLSATLRDGTRLWNLPAPTQGMASLAILGIADQLPEVEPESFAHLHGLIEATKRAFIARDRLIGTPELTGDQSAWLQTRVFANEAAMIDPASAAPWPHVAQKGDTIWCGAVDAEGNMTSFIQSIFFEFGSGVVLPDTGLTWQNRGSSFLLQHGGPRSLAPGRKPFHTLNPAFAELPDGRRLSYGTMGGEGQPQTQAAIFTRHVMHGVPLQQAISRPRWLLGRTWGTVATNLKVEGDIGEELILALRNAGHDLEIVSPVNSLMGHAGALSRYPDGRIEGASDPRSDGAVAGI</sequence>
<keyword evidence="3" id="KW-1185">Reference proteome</keyword>
<feature type="compositionally biased region" description="Basic and acidic residues" evidence="1">
    <location>
        <begin position="508"/>
        <end position="520"/>
    </location>
</feature>
<dbReference type="InterPro" id="IPR029055">
    <property type="entry name" value="Ntn_hydrolases_N"/>
</dbReference>
<organism evidence="2 3">
    <name type="scientific">Falsigemmobacter intermedius</name>
    <dbReference type="NCBI Taxonomy" id="1553448"/>
    <lineage>
        <taxon>Bacteria</taxon>
        <taxon>Pseudomonadati</taxon>
        <taxon>Pseudomonadota</taxon>
        <taxon>Alphaproteobacteria</taxon>
        <taxon>Rhodobacterales</taxon>
        <taxon>Paracoccaceae</taxon>
        <taxon>Falsigemmobacter</taxon>
    </lineage>
</organism>
<dbReference type="OrthoDB" id="9781342at2"/>
<comment type="caution">
    <text evidence="2">The sequence shown here is derived from an EMBL/GenBank/DDBJ whole genome shotgun (WGS) entry which is preliminary data.</text>
</comment>
<dbReference type="PRINTS" id="PR01210">
    <property type="entry name" value="GGTRANSPTASE"/>
</dbReference>
<dbReference type="PANTHER" id="PTHR43881">
    <property type="entry name" value="GAMMA-GLUTAMYLTRANSPEPTIDASE (AFU_ORTHOLOGUE AFUA_4G13580)"/>
    <property type="match status" value="1"/>
</dbReference>
<accession>A0A451GGN2</accession>
<dbReference type="InterPro" id="IPR043137">
    <property type="entry name" value="GGT_ssub_C"/>
</dbReference>
<name>A0A451GGN2_9RHOB</name>
<reference evidence="2 3" key="1">
    <citation type="journal article" date="2015" name="Int. J. Syst. Evol. Microbiol.">
        <title>Gemmobacter intermedius sp. nov., isolated from a white stork (Ciconia ciconia).</title>
        <authorList>
            <person name="Kampfer P."/>
            <person name="Jerzak L."/>
            <person name="Wilharm G."/>
            <person name="Golke J."/>
            <person name="Busse H.J."/>
            <person name="Glaeser S.P."/>
        </authorList>
    </citation>
    <scope>NUCLEOTIDE SEQUENCE [LARGE SCALE GENOMIC DNA]</scope>
    <source>
        <strain evidence="2 3">119/4</strain>
    </source>
</reference>
<dbReference type="AlphaFoldDB" id="A0A451GGN2"/>
<dbReference type="PANTHER" id="PTHR43881:SF5">
    <property type="entry name" value="GAMMA-GLUTAMYLTRANSPEPTIDASE"/>
    <property type="match status" value="1"/>
</dbReference>
<dbReference type="InterPro" id="IPR052896">
    <property type="entry name" value="GGT-like_enzyme"/>
</dbReference>
<dbReference type="EMBL" id="SBLC01000064">
    <property type="protein sequence ID" value="RWY36369.1"/>
    <property type="molecule type" value="Genomic_DNA"/>
</dbReference>
<evidence type="ECO:0000313" key="2">
    <source>
        <dbReference type="EMBL" id="RWY36369.1"/>
    </source>
</evidence>
<evidence type="ECO:0000256" key="1">
    <source>
        <dbReference type="SAM" id="MobiDB-lite"/>
    </source>
</evidence>
<dbReference type="GO" id="GO:0016740">
    <property type="term" value="F:transferase activity"/>
    <property type="evidence" value="ECO:0007669"/>
    <property type="project" value="UniProtKB-KW"/>
</dbReference>
<evidence type="ECO:0000313" key="3">
    <source>
        <dbReference type="Proteomes" id="UP000287168"/>
    </source>
</evidence>
<gene>
    <name evidence="2" type="ORF">EP867_18250</name>
</gene>
<dbReference type="SUPFAM" id="SSF56235">
    <property type="entry name" value="N-terminal nucleophile aminohydrolases (Ntn hydrolases)"/>
    <property type="match status" value="1"/>
</dbReference>
<feature type="region of interest" description="Disordered" evidence="1">
    <location>
        <begin position="508"/>
        <end position="527"/>
    </location>
</feature>
<dbReference type="Gene3D" id="1.10.246.130">
    <property type="match status" value="1"/>
</dbReference>
<protein>
    <submittedName>
        <fullName evidence="2">Gamma-glutamyltransferase family protein</fullName>
    </submittedName>
</protein>
<keyword evidence="2" id="KW-0808">Transferase</keyword>
<dbReference type="Gene3D" id="3.60.20.40">
    <property type="match status" value="1"/>
</dbReference>
<dbReference type="Proteomes" id="UP000287168">
    <property type="component" value="Unassembled WGS sequence"/>
</dbReference>
<dbReference type="Pfam" id="PF01019">
    <property type="entry name" value="G_glu_transpept"/>
    <property type="match status" value="1"/>
</dbReference>
<dbReference type="RefSeq" id="WP_128490890.1">
    <property type="nucleotide sequence ID" value="NZ_JBHLXB010000015.1"/>
</dbReference>
<dbReference type="InterPro" id="IPR043138">
    <property type="entry name" value="GGT_lsub"/>
</dbReference>